<feature type="binding site" evidence="11">
    <location>
        <position position="273"/>
    </location>
    <ligand>
        <name>L-glutamine</name>
        <dbReference type="ChEBI" id="CHEBI:58359"/>
    </ligand>
</feature>
<dbReference type="NCBIfam" id="TIGR01368">
    <property type="entry name" value="CPSaseIIsmall"/>
    <property type="match status" value="1"/>
</dbReference>
<protein>
    <recommendedName>
        <fullName evidence="11">Carbamoyl phosphate synthase small chain</fullName>
        <ecNumber evidence="11">6.3.5.5</ecNumber>
    </recommendedName>
    <alternativeName>
        <fullName evidence="11">Carbamoyl phosphate synthetase glutamine chain</fullName>
    </alternativeName>
</protein>
<feature type="binding site" evidence="11">
    <location>
        <position position="311"/>
    </location>
    <ligand>
        <name>L-glutamine</name>
        <dbReference type="ChEBI" id="CHEBI:58359"/>
    </ligand>
</feature>
<evidence type="ECO:0000256" key="2">
    <source>
        <dbReference type="ARBA" id="ARBA00005077"/>
    </source>
</evidence>
<dbReference type="EC" id="6.3.5.5" evidence="11"/>
<reference evidence="14" key="1">
    <citation type="submission" date="2017-04" db="EMBL/GenBank/DDBJ databases">
        <authorList>
            <person name="Varghese N."/>
            <person name="Submissions S."/>
        </authorList>
    </citation>
    <scope>NUCLEOTIDE SEQUENCE [LARGE SCALE GENOMIC DNA]</scope>
    <source>
        <strain evidence="14">DSM 16512</strain>
    </source>
</reference>
<feature type="binding site" evidence="11">
    <location>
        <position position="241"/>
    </location>
    <ligand>
        <name>L-glutamine</name>
        <dbReference type="ChEBI" id="CHEBI:58359"/>
    </ligand>
</feature>
<comment type="function">
    <text evidence="11">Small subunit of the glutamine-dependent carbamoyl phosphate synthetase (CPSase). CPSase catalyzes the formation of carbamoyl phosphate from the ammonia moiety of glutamine, carbonate, and phosphate donated by ATP, constituting the first step of 2 biosynthetic pathways, one leading to arginine and/or urea and the other to pyrimidine nucleotides. The small subunit (glutamine amidotransferase) binds and cleaves glutamine to supply the large subunit with the substrate ammonia.</text>
</comment>
<comment type="similarity">
    <text evidence="3 11">Belongs to the CarA family.</text>
</comment>
<dbReference type="PANTHER" id="PTHR43418:SF7">
    <property type="entry name" value="CARBAMOYL-PHOSPHATE SYNTHASE SMALL CHAIN"/>
    <property type="match status" value="1"/>
</dbReference>
<dbReference type="InterPro" id="IPR050472">
    <property type="entry name" value="Anth_synth/Amidotransfase"/>
</dbReference>
<dbReference type="InterPro" id="IPR006274">
    <property type="entry name" value="CarbamoylP_synth_ssu"/>
</dbReference>
<comment type="pathway">
    <text evidence="1 11">Pyrimidine metabolism; UMP biosynthesis via de novo pathway; (S)-dihydroorotate from bicarbonate: step 1/3.</text>
</comment>
<feature type="active site" evidence="11">
    <location>
        <position position="354"/>
    </location>
</feature>
<evidence type="ECO:0000256" key="5">
    <source>
        <dbReference type="ARBA" id="ARBA00022741"/>
    </source>
</evidence>
<dbReference type="SMART" id="SM01097">
    <property type="entry name" value="CPSase_sm_chain"/>
    <property type="match status" value="1"/>
</dbReference>
<sequence>MKKVWIYLEYGIFLEGKSFGAEGTKTGEIVFNTSMTGYQEIVTDPSYAGQFVTFTMPEIGNVGVNDEDYESKAAWAKGVIVRNYQERYSNFRAQESLAALLKKYDVMGICDIDTRFLTKTVREQGACMMIASTEIADKEELKKLLAAAPRIEEIDYIKAVSTKKPYTHTTATYDARAFCYKNPPEPEAKIYVYDFGVKRNILNNLTEAGLSVEVIPHMYPVEDVIADFKEGKVDGVFLSNGPGDPLILKDVHAKIQKLIEAKIPMFGICLGHQLLSIAHGYPTYKLKFGHHGGNHPVRNEATKKIEITAQNHNYNVPTALEKIATVTHRNLFDDTIEGVRYNDAPIFSVQHHPEASPGPHESAYVFGEFKKLILQQKEHRC</sequence>
<evidence type="ECO:0000256" key="4">
    <source>
        <dbReference type="ARBA" id="ARBA00022598"/>
    </source>
</evidence>
<feature type="binding site" evidence="11">
    <location>
        <position position="314"/>
    </location>
    <ligand>
        <name>L-glutamine</name>
        <dbReference type="ChEBI" id="CHEBI:58359"/>
    </ligand>
</feature>
<dbReference type="GO" id="GO:0004088">
    <property type="term" value="F:carbamoyl-phosphate synthase (glutamine-hydrolyzing) activity"/>
    <property type="evidence" value="ECO:0007669"/>
    <property type="project" value="UniProtKB-UniRule"/>
</dbReference>
<dbReference type="InterPro" id="IPR029062">
    <property type="entry name" value="Class_I_gatase-like"/>
</dbReference>
<feature type="domain" description="Carbamoyl-phosphate synthase small subunit N-terminal" evidence="12">
    <location>
        <begin position="2"/>
        <end position="132"/>
    </location>
</feature>
<name>A0A1W1WQ74_9BACT</name>
<evidence type="ECO:0000259" key="12">
    <source>
        <dbReference type="SMART" id="SM01097"/>
    </source>
</evidence>
<dbReference type="PROSITE" id="PS51273">
    <property type="entry name" value="GATASE_TYPE_1"/>
    <property type="match status" value="1"/>
</dbReference>
<evidence type="ECO:0000313" key="13">
    <source>
        <dbReference type="EMBL" id="SMC08464.1"/>
    </source>
</evidence>
<feature type="active site" description="Nucleophile" evidence="11">
    <location>
        <position position="269"/>
    </location>
</feature>
<keyword evidence="5 11" id="KW-0547">Nucleotide-binding</keyword>
<dbReference type="OrthoDB" id="9804328at2"/>
<comment type="catalytic activity">
    <reaction evidence="9 11">
        <text>hydrogencarbonate + L-glutamine + 2 ATP + H2O = carbamoyl phosphate + L-glutamate + 2 ADP + phosphate + 2 H(+)</text>
        <dbReference type="Rhea" id="RHEA:18633"/>
        <dbReference type="ChEBI" id="CHEBI:15377"/>
        <dbReference type="ChEBI" id="CHEBI:15378"/>
        <dbReference type="ChEBI" id="CHEBI:17544"/>
        <dbReference type="ChEBI" id="CHEBI:29985"/>
        <dbReference type="ChEBI" id="CHEBI:30616"/>
        <dbReference type="ChEBI" id="CHEBI:43474"/>
        <dbReference type="ChEBI" id="CHEBI:58228"/>
        <dbReference type="ChEBI" id="CHEBI:58359"/>
        <dbReference type="ChEBI" id="CHEBI:456216"/>
        <dbReference type="EC" id="6.3.5.5"/>
    </reaction>
</comment>
<dbReference type="GO" id="GO:0004359">
    <property type="term" value="F:glutaminase activity"/>
    <property type="evidence" value="ECO:0007669"/>
    <property type="project" value="RHEA"/>
</dbReference>
<organism evidence="13 14">
    <name type="scientific">Nitratiruptor tergarcus DSM 16512</name>
    <dbReference type="NCBI Taxonomy" id="1069081"/>
    <lineage>
        <taxon>Bacteria</taxon>
        <taxon>Pseudomonadati</taxon>
        <taxon>Campylobacterota</taxon>
        <taxon>Epsilonproteobacteria</taxon>
        <taxon>Nautiliales</taxon>
        <taxon>Nitratiruptoraceae</taxon>
        <taxon>Nitratiruptor</taxon>
    </lineage>
</organism>
<keyword evidence="14" id="KW-1185">Reference proteome</keyword>
<dbReference type="Pfam" id="PF00117">
    <property type="entry name" value="GATase"/>
    <property type="match status" value="1"/>
</dbReference>
<keyword evidence="4 11" id="KW-0436">Ligase</keyword>
<dbReference type="RefSeq" id="WP_084274748.1">
    <property type="nucleotide sequence ID" value="NZ_AP026671.1"/>
</dbReference>
<dbReference type="InterPro" id="IPR036480">
    <property type="entry name" value="CarbP_synth_ssu_N_sf"/>
</dbReference>
<dbReference type="PRINTS" id="PR00099">
    <property type="entry name" value="CPSGATASE"/>
</dbReference>
<evidence type="ECO:0000256" key="10">
    <source>
        <dbReference type="ARBA" id="ARBA00049285"/>
    </source>
</evidence>
<dbReference type="Gene3D" id="3.50.30.20">
    <property type="entry name" value="Carbamoyl-phosphate synthase small subunit, N-terminal domain"/>
    <property type="match status" value="1"/>
</dbReference>
<dbReference type="STRING" id="1069081.SAMN05660197_0216"/>
<keyword evidence="6 11" id="KW-0067">ATP-binding</keyword>
<dbReference type="UniPathway" id="UPA00070">
    <property type="reaction ID" value="UER00115"/>
</dbReference>
<dbReference type="Gene3D" id="3.40.50.880">
    <property type="match status" value="1"/>
</dbReference>
<dbReference type="NCBIfam" id="NF009475">
    <property type="entry name" value="PRK12838.1"/>
    <property type="match status" value="1"/>
</dbReference>
<dbReference type="InterPro" id="IPR035686">
    <property type="entry name" value="CPSase_GATase1"/>
</dbReference>
<feature type="binding site" evidence="11">
    <location>
        <position position="46"/>
    </location>
    <ligand>
        <name>L-glutamine</name>
        <dbReference type="ChEBI" id="CHEBI:58359"/>
    </ligand>
</feature>
<comment type="pathway">
    <text evidence="2 11">Amino-acid biosynthesis; L-arginine biosynthesis; carbamoyl phosphate from bicarbonate: step 1/1.</text>
</comment>
<feature type="binding site" evidence="11">
    <location>
        <position position="270"/>
    </location>
    <ligand>
        <name>L-glutamine</name>
        <dbReference type="ChEBI" id="CHEBI:58359"/>
    </ligand>
</feature>
<feature type="binding site" evidence="11">
    <location>
        <position position="243"/>
    </location>
    <ligand>
        <name>L-glutamine</name>
        <dbReference type="ChEBI" id="CHEBI:58359"/>
    </ligand>
</feature>
<evidence type="ECO:0000313" key="14">
    <source>
        <dbReference type="Proteomes" id="UP000192602"/>
    </source>
</evidence>
<feature type="region of interest" description="CPSase" evidence="11">
    <location>
        <begin position="1"/>
        <end position="188"/>
    </location>
</feature>
<dbReference type="GO" id="GO:0044205">
    <property type="term" value="P:'de novo' UMP biosynthetic process"/>
    <property type="evidence" value="ECO:0007669"/>
    <property type="project" value="UniProtKB-UniRule"/>
</dbReference>
<comment type="subunit">
    <text evidence="11">Composed of two chains; the small (or glutamine) chain promotes the hydrolysis of glutamine to ammonia, which is used by the large (or ammonia) chain to synthesize carbamoyl phosphate. Tetramer of heterodimers (alpha,beta)4.</text>
</comment>
<evidence type="ECO:0000256" key="1">
    <source>
        <dbReference type="ARBA" id="ARBA00004812"/>
    </source>
</evidence>
<keyword evidence="8 11" id="KW-0665">Pyrimidine biosynthesis</keyword>
<evidence type="ECO:0000256" key="9">
    <source>
        <dbReference type="ARBA" id="ARBA00048816"/>
    </source>
</evidence>
<dbReference type="Pfam" id="PF00988">
    <property type="entry name" value="CPSase_sm_chain"/>
    <property type="match status" value="1"/>
</dbReference>
<dbReference type="GO" id="GO:0005524">
    <property type="term" value="F:ATP binding"/>
    <property type="evidence" value="ECO:0007669"/>
    <property type="project" value="UniProtKB-UniRule"/>
</dbReference>
<keyword evidence="7 11" id="KW-0315">Glutamine amidotransferase</keyword>
<dbReference type="EMBL" id="FWWZ01000001">
    <property type="protein sequence ID" value="SMC08464.1"/>
    <property type="molecule type" value="Genomic_DNA"/>
</dbReference>
<dbReference type="AlphaFoldDB" id="A0A1W1WQ74"/>
<dbReference type="InterPro" id="IPR017926">
    <property type="entry name" value="GATASE"/>
</dbReference>
<gene>
    <name evidence="11" type="primary">carA</name>
    <name evidence="13" type="ORF">SAMN05660197_0216</name>
</gene>
<dbReference type="SUPFAM" id="SSF52021">
    <property type="entry name" value="Carbamoyl phosphate synthetase, small subunit N-terminal domain"/>
    <property type="match status" value="1"/>
</dbReference>
<evidence type="ECO:0000256" key="8">
    <source>
        <dbReference type="ARBA" id="ARBA00022975"/>
    </source>
</evidence>
<comment type="catalytic activity">
    <reaction evidence="10 11">
        <text>L-glutamine + H2O = L-glutamate + NH4(+)</text>
        <dbReference type="Rhea" id="RHEA:15889"/>
        <dbReference type="ChEBI" id="CHEBI:15377"/>
        <dbReference type="ChEBI" id="CHEBI:28938"/>
        <dbReference type="ChEBI" id="CHEBI:29985"/>
        <dbReference type="ChEBI" id="CHEBI:58359"/>
    </reaction>
</comment>
<keyword evidence="11" id="KW-0055">Arginine biosynthesis</keyword>
<evidence type="ECO:0000256" key="6">
    <source>
        <dbReference type="ARBA" id="ARBA00022840"/>
    </source>
</evidence>
<evidence type="ECO:0000256" key="11">
    <source>
        <dbReference type="HAMAP-Rule" id="MF_01209"/>
    </source>
</evidence>
<comment type="caution">
    <text evidence="11">Lacks conserved residue(s) required for the propagation of feature annotation.</text>
</comment>
<dbReference type="PRINTS" id="PR00096">
    <property type="entry name" value="GATASE"/>
</dbReference>
<dbReference type="CDD" id="cd01744">
    <property type="entry name" value="GATase1_CPSase"/>
    <property type="match status" value="1"/>
</dbReference>
<dbReference type="SUPFAM" id="SSF52317">
    <property type="entry name" value="Class I glutamine amidotransferase-like"/>
    <property type="match status" value="1"/>
</dbReference>
<dbReference type="GO" id="GO:0006541">
    <property type="term" value="P:glutamine metabolic process"/>
    <property type="evidence" value="ECO:0007669"/>
    <property type="project" value="InterPro"/>
</dbReference>
<evidence type="ECO:0000256" key="7">
    <source>
        <dbReference type="ARBA" id="ARBA00022962"/>
    </source>
</evidence>
<dbReference type="GO" id="GO:0006207">
    <property type="term" value="P:'de novo' pyrimidine nucleobase biosynthetic process"/>
    <property type="evidence" value="ECO:0007669"/>
    <property type="project" value="InterPro"/>
</dbReference>
<dbReference type="PANTHER" id="PTHR43418">
    <property type="entry name" value="MULTIFUNCTIONAL TRYPTOPHAN BIOSYNTHESIS PROTEIN-RELATED"/>
    <property type="match status" value="1"/>
</dbReference>
<feature type="active site" evidence="11">
    <location>
        <position position="352"/>
    </location>
</feature>
<dbReference type="InterPro" id="IPR002474">
    <property type="entry name" value="CarbamoylP_synth_ssu_N"/>
</dbReference>
<dbReference type="FunFam" id="3.50.30.20:FF:000001">
    <property type="entry name" value="Carbamoyl-phosphate synthase small chain"/>
    <property type="match status" value="1"/>
</dbReference>
<accession>A0A1W1WQ74</accession>
<dbReference type="HAMAP" id="MF_01209">
    <property type="entry name" value="CPSase_S_chain"/>
    <property type="match status" value="1"/>
</dbReference>
<dbReference type="GO" id="GO:0006526">
    <property type="term" value="P:L-arginine biosynthetic process"/>
    <property type="evidence" value="ECO:0007669"/>
    <property type="project" value="UniProtKB-UniRule"/>
</dbReference>
<dbReference type="Proteomes" id="UP000192602">
    <property type="component" value="Unassembled WGS sequence"/>
</dbReference>
<dbReference type="PRINTS" id="PR00097">
    <property type="entry name" value="ANTSNTHASEII"/>
</dbReference>
<proteinExistence type="inferred from homology"/>
<dbReference type="UniPathway" id="UPA00068">
    <property type="reaction ID" value="UER00171"/>
</dbReference>
<keyword evidence="11" id="KW-0028">Amino-acid biosynthesis</keyword>
<evidence type="ECO:0000256" key="3">
    <source>
        <dbReference type="ARBA" id="ARBA00007800"/>
    </source>
</evidence>